<feature type="transmembrane region" description="Helical" evidence="1">
    <location>
        <begin position="12"/>
        <end position="35"/>
    </location>
</feature>
<keyword evidence="1" id="KW-0472">Membrane</keyword>
<feature type="transmembrane region" description="Helical" evidence="1">
    <location>
        <begin position="282"/>
        <end position="313"/>
    </location>
</feature>
<keyword evidence="4" id="KW-1185">Reference proteome</keyword>
<feature type="transmembrane region" description="Helical" evidence="1">
    <location>
        <begin position="102"/>
        <end position="130"/>
    </location>
</feature>
<evidence type="ECO:0000313" key="3">
    <source>
        <dbReference type="EMBL" id="GAA4001251.1"/>
    </source>
</evidence>
<dbReference type="InterPro" id="IPR052529">
    <property type="entry name" value="Bact_Transport_Assoc"/>
</dbReference>
<comment type="caution">
    <text evidence="3">The sequence shown here is derived from an EMBL/GenBank/DDBJ whole genome shotgun (WGS) entry which is preliminary data.</text>
</comment>
<reference evidence="4" key="1">
    <citation type="journal article" date="2019" name="Int. J. Syst. Evol. Microbiol.">
        <title>The Global Catalogue of Microorganisms (GCM) 10K type strain sequencing project: providing services to taxonomists for standard genome sequencing and annotation.</title>
        <authorList>
            <consortium name="The Broad Institute Genomics Platform"/>
            <consortium name="The Broad Institute Genome Sequencing Center for Infectious Disease"/>
            <person name="Wu L."/>
            <person name="Ma J."/>
        </authorList>
    </citation>
    <scope>NUCLEOTIDE SEQUENCE [LARGE SCALE GENOMIC DNA]</scope>
    <source>
        <strain evidence="4">JCM 16603</strain>
    </source>
</reference>
<dbReference type="PANTHER" id="PTHR30590:SF2">
    <property type="entry name" value="INNER MEMBRANE PROTEIN"/>
    <property type="match status" value="1"/>
</dbReference>
<dbReference type="Pfam" id="PF04235">
    <property type="entry name" value="DUF418"/>
    <property type="match status" value="1"/>
</dbReference>
<dbReference type="EMBL" id="BAAAZD010000001">
    <property type="protein sequence ID" value="GAA4001251.1"/>
    <property type="molecule type" value="Genomic_DNA"/>
</dbReference>
<dbReference type="RefSeq" id="WP_344709078.1">
    <property type="nucleotide sequence ID" value="NZ_BAAAZD010000001.1"/>
</dbReference>
<feature type="transmembrane region" description="Helical" evidence="1">
    <location>
        <begin position="334"/>
        <end position="354"/>
    </location>
</feature>
<sequence length="415" mass="45268">MADTRIESLDVIRGVAVMGIFSVNVIAFAMIEAAYFNPGAYGGHTGADLALWAVNMILIDGKMRSLFSMLFGASMLLVIERAEASGQSGASVHVRRMLVLLLFGLAHFYFIWFGDILAGYAMVGLIAFLFRRRSPRALAVLGSLFILVSMVQFAGLAWHMAELDKAAHAVGATGAQIRDWNEFGEMFFPGADTIAKDAAVHASFLGRLSYMLVERGAEPFVNFLAFAPETLGLMLIGMAGYKSGFLTGQWALERYRRIAFWGLLIGGIASALVVVVDVQSRFYAPALFAAFFAAAAPFRVLMALGYAALIIILSRGMGPLAQRVAATGRCAFSNYLGTSIIAAGIFYGWGLGLYGDLSRWQAWAVAVPLVWVVMLAWSKPWLEHFSYGPLEWLWRSLSRGELQPMRRPRLSAAAA</sequence>
<dbReference type="InterPro" id="IPR007349">
    <property type="entry name" value="DUF418"/>
</dbReference>
<feature type="domain" description="DUF418" evidence="2">
    <location>
        <begin position="241"/>
        <end position="399"/>
    </location>
</feature>
<evidence type="ECO:0000259" key="2">
    <source>
        <dbReference type="Pfam" id="PF04235"/>
    </source>
</evidence>
<dbReference type="Proteomes" id="UP001501310">
    <property type="component" value="Unassembled WGS sequence"/>
</dbReference>
<name>A0ABP7RRV6_9SPHN</name>
<feature type="transmembrane region" description="Helical" evidence="1">
    <location>
        <begin position="258"/>
        <end position="276"/>
    </location>
</feature>
<protein>
    <submittedName>
        <fullName evidence="3">DUF418 domain-containing protein</fullName>
    </submittedName>
</protein>
<accession>A0ABP7RRV6</accession>
<keyword evidence="1" id="KW-0812">Transmembrane</keyword>
<feature type="transmembrane region" description="Helical" evidence="1">
    <location>
        <begin position="360"/>
        <end position="377"/>
    </location>
</feature>
<feature type="transmembrane region" description="Helical" evidence="1">
    <location>
        <begin position="137"/>
        <end position="158"/>
    </location>
</feature>
<organism evidence="3 4">
    <name type="scientific">Sphingomonas humi</name>
    <dbReference type="NCBI Taxonomy" id="335630"/>
    <lineage>
        <taxon>Bacteria</taxon>
        <taxon>Pseudomonadati</taxon>
        <taxon>Pseudomonadota</taxon>
        <taxon>Alphaproteobacteria</taxon>
        <taxon>Sphingomonadales</taxon>
        <taxon>Sphingomonadaceae</taxon>
        <taxon>Sphingomonas</taxon>
    </lineage>
</organism>
<evidence type="ECO:0000256" key="1">
    <source>
        <dbReference type="SAM" id="Phobius"/>
    </source>
</evidence>
<feature type="transmembrane region" description="Helical" evidence="1">
    <location>
        <begin position="220"/>
        <end position="238"/>
    </location>
</feature>
<proteinExistence type="predicted"/>
<keyword evidence="1" id="KW-1133">Transmembrane helix</keyword>
<dbReference type="PANTHER" id="PTHR30590">
    <property type="entry name" value="INNER MEMBRANE PROTEIN"/>
    <property type="match status" value="1"/>
</dbReference>
<gene>
    <name evidence="3" type="ORF">GCM10022211_10100</name>
</gene>
<evidence type="ECO:0000313" key="4">
    <source>
        <dbReference type="Proteomes" id="UP001501310"/>
    </source>
</evidence>